<keyword evidence="4" id="KW-0406">Ion transport</keyword>
<keyword evidence="4" id="KW-0375">Hydrogen ion transport</keyword>
<keyword evidence="5 9" id="KW-1133">Transmembrane helix</keyword>
<keyword evidence="4" id="KW-0813">Transport</keyword>
<evidence type="ECO:0000256" key="5">
    <source>
        <dbReference type="ARBA" id="ARBA00022989"/>
    </source>
</evidence>
<dbReference type="Proteomes" id="UP000076268">
    <property type="component" value="Unassembled WGS sequence"/>
</dbReference>
<dbReference type="STRING" id="1794912.AXX12_15655"/>
<feature type="domain" description="V-ATPase proteolipid subunit C-like" evidence="10">
    <location>
        <begin position="15"/>
        <end position="75"/>
    </location>
</feature>
<dbReference type="InterPro" id="IPR035921">
    <property type="entry name" value="F/V-ATP_Csub_sf"/>
</dbReference>
<dbReference type="GO" id="GO:0033177">
    <property type="term" value="C:proton-transporting two-sector ATPase complex, proton-transporting domain"/>
    <property type="evidence" value="ECO:0007669"/>
    <property type="project" value="InterPro"/>
</dbReference>
<evidence type="ECO:0000256" key="8">
    <source>
        <dbReference type="ARBA" id="ARBA00032887"/>
    </source>
</evidence>
<evidence type="ECO:0000259" key="10">
    <source>
        <dbReference type="Pfam" id="PF00137"/>
    </source>
</evidence>
<dbReference type="AlphaFoldDB" id="A0A154BM66"/>
<comment type="subcellular location">
    <subcellularLocation>
        <location evidence="1">Membrane</location>
        <topology evidence="1">Multi-pass membrane protein</topology>
    </subcellularLocation>
</comment>
<dbReference type="Pfam" id="PF00137">
    <property type="entry name" value="ATP-synt_C"/>
    <property type="match status" value="1"/>
</dbReference>
<comment type="similarity">
    <text evidence="2">Belongs to the ATPase C chain family.</text>
</comment>
<evidence type="ECO:0000256" key="7">
    <source>
        <dbReference type="ARBA" id="ARBA00032200"/>
    </source>
</evidence>
<sequence length="84" mass="8881">MERVTIIVCSIIASVFILISTMLSATNGDTRVADTTLDAIGKKPELKSSLLPTMLISIGLIESIPIIATVIAIVLIIANPYLGK</sequence>
<dbReference type="CDD" id="cd18185">
    <property type="entry name" value="ATP-synt_Fo_c_ATPE"/>
    <property type="match status" value="1"/>
</dbReference>
<feature type="transmembrane region" description="Helical" evidence="9">
    <location>
        <begin position="54"/>
        <end position="78"/>
    </location>
</feature>
<evidence type="ECO:0000256" key="9">
    <source>
        <dbReference type="SAM" id="Phobius"/>
    </source>
</evidence>
<proteinExistence type="inferred from homology"/>
<evidence type="ECO:0000256" key="6">
    <source>
        <dbReference type="ARBA" id="ARBA00023136"/>
    </source>
</evidence>
<keyword evidence="12" id="KW-1185">Reference proteome</keyword>
<dbReference type="RefSeq" id="WP_066245580.1">
    <property type="nucleotide sequence ID" value="NZ_LSGP01000026.1"/>
</dbReference>
<protein>
    <recommendedName>
        <fullName evidence="7">ATP synthase F(0) sector subunit c</fullName>
    </recommendedName>
    <alternativeName>
        <fullName evidence="8">F-type ATPase subunit c</fullName>
    </alternativeName>
</protein>
<evidence type="ECO:0000256" key="3">
    <source>
        <dbReference type="ARBA" id="ARBA00022692"/>
    </source>
</evidence>
<evidence type="ECO:0000313" key="11">
    <source>
        <dbReference type="EMBL" id="KYZ75012.1"/>
    </source>
</evidence>
<dbReference type="InterPro" id="IPR000454">
    <property type="entry name" value="ATP_synth_F0_csu"/>
</dbReference>
<dbReference type="SUPFAM" id="SSF81333">
    <property type="entry name" value="F1F0 ATP synthase subunit C"/>
    <property type="match status" value="1"/>
</dbReference>
<keyword evidence="3 9" id="KW-0812">Transmembrane</keyword>
<dbReference type="GO" id="GO:0015986">
    <property type="term" value="P:proton motive force-driven ATP synthesis"/>
    <property type="evidence" value="ECO:0007669"/>
    <property type="project" value="InterPro"/>
</dbReference>
<dbReference type="EMBL" id="LSGP01000026">
    <property type="protein sequence ID" value="KYZ75012.1"/>
    <property type="molecule type" value="Genomic_DNA"/>
</dbReference>
<gene>
    <name evidence="11" type="ORF">AXX12_15655</name>
</gene>
<dbReference type="InterPro" id="IPR002379">
    <property type="entry name" value="ATPase_proteolipid_c-like_dom"/>
</dbReference>
<dbReference type="InterPro" id="IPR038662">
    <property type="entry name" value="ATP_synth_F0_csu_sf"/>
</dbReference>
<name>A0A154BM66_ANASB</name>
<reference evidence="11 12" key="1">
    <citation type="submission" date="2016-02" db="EMBL/GenBank/DDBJ databases">
        <title>Anaerosporomusa subterraneum gen. nov., sp. nov., a spore-forming obligate anaerobe isolated from saprolite.</title>
        <authorList>
            <person name="Choi J.K."/>
            <person name="Shah M."/>
            <person name="Yee N."/>
        </authorList>
    </citation>
    <scope>NUCLEOTIDE SEQUENCE [LARGE SCALE GENOMIC DNA]</scope>
    <source>
        <strain evidence="11 12">RU4</strain>
    </source>
</reference>
<feature type="transmembrane region" description="Helical" evidence="9">
    <location>
        <begin position="7"/>
        <end position="25"/>
    </location>
</feature>
<evidence type="ECO:0000256" key="1">
    <source>
        <dbReference type="ARBA" id="ARBA00004141"/>
    </source>
</evidence>
<dbReference type="Gene3D" id="1.20.20.10">
    <property type="entry name" value="F1F0 ATP synthase subunit C"/>
    <property type="match status" value="1"/>
</dbReference>
<keyword evidence="6 9" id="KW-0472">Membrane</keyword>
<evidence type="ECO:0000256" key="4">
    <source>
        <dbReference type="ARBA" id="ARBA00022781"/>
    </source>
</evidence>
<comment type="caution">
    <text evidence="11">The sequence shown here is derived from an EMBL/GenBank/DDBJ whole genome shotgun (WGS) entry which is preliminary data.</text>
</comment>
<dbReference type="PRINTS" id="PR00124">
    <property type="entry name" value="ATPASEC"/>
</dbReference>
<dbReference type="GO" id="GO:0045259">
    <property type="term" value="C:proton-transporting ATP synthase complex"/>
    <property type="evidence" value="ECO:0007669"/>
    <property type="project" value="InterPro"/>
</dbReference>
<dbReference type="GO" id="GO:0015078">
    <property type="term" value="F:proton transmembrane transporter activity"/>
    <property type="evidence" value="ECO:0007669"/>
    <property type="project" value="InterPro"/>
</dbReference>
<accession>A0A154BM66</accession>
<organism evidence="11 12">
    <name type="scientific">Anaerosporomusa subterranea</name>
    <dbReference type="NCBI Taxonomy" id="1794912"/>
    <lineage>
        <taxon>Bacteria</taxon>
        <taxon>Bacillati</taxon>
        <taxon>Bacillota</taxon>
        <taxon>Negativicutes</taxon>
        <taxon>Acetonemataceae</taxon>
        <taxon>Anaerosporomusa</taxon>
    </lineage>
</organism>
<evidence type="ECO:0000256" key="2">
    <source>
        <dbReference type="ARBA" id="ARBA00006704"/>
    </source>
</evidence>
<evidence type="ECO:0000313" key="12">
    <source>
        <dbReference type="Proteomes" id="UP000076268"/>
    </source>
</evidence>